<dbReference type="RefSeq" id="YP_009945094.1">
    <property type="nucleotide sequence ID" value="NC_051483.1"/>
</dbReference>
<evidence type="ECO:0000313" key="2">
    <source>
        <dbReference type="EMBL" id="QOE17458.1"/>
    </source>
</evidence>
<sequence length="122" mass="14303">MVLSSSDVIVTLYGLVANKEMKDFFFIYRVNHDLPGIYCFLSKDGLSYYIGSSLNMRTRYNRHLYNLKQHSNKRYSEANPNFYNHMNKYGLDSLSFGCLLIIKNYLGMFTGFNLSFFPQVFL</sequence>
<dbReference type="InterPro" id="IPR000305">
    <property type="entry name" value="GIY-YIG_endonuc"/>
</dbReference>
<geneLocation type="mitochondrion" evidence="2"/>
<keyword evidence="2" id="KW-0540">Nuclease</keyword>
<dbReference type="EMBL" id="MW794308">
    <property type="protein sequence ID" value="QYB20378.1"/>
    <property type="molecule type" value="Genomic_DNA"/>
</dbReference>
<dbReference type="GeneID" id="60235912"/>
<dbReference type="EMBL" id="MW794303">
    <property type="protein sequence ID" value="QYB19965.1"/>
    <property type="molecule type" value="Genomic_DNA"/>
</dbReference>
<dbReference type="Pfam" id="PF01541">
    <property type="entry name" value="GIY-YIG"/>
    <property type="match status" value="1"/>
</dbReference>
<evidence type="ECO:0000259" key="1">
    <source>
        <dbReference type="PROSITE" id="PS50164"/>
    </source>
</evidence>
<dbReference type="GO" id="GO:0004519">
    <property type="term" value="F:endonuclease activity"/>
    <property type="evidence" value="ECO:0007669"/>
    <property type="project" value="UniProtKB-KW"/>
</dbReference>
<dbReference type="EMBL" id="MW794302">
    <property type="protein sequence ID" value="QYB19880.1"/>
    <property type="molecule type" value="Genomic_DNA"/>
</dbReference>
<dbReference type="EMBL" id="MW794305">
    <property type="protein sequence ID" value="QYB20142.1"/>
    <property type="molecule type" value="Genomic_DNA"/>
</dbReference>
<evidence type="ECO:0000313" key="3">
    <source>
        <dbReference type="EMBL" id="QYB19880.1"/>
    </source>
</evidence>
<dbReference type="EMBL" id="MW794307">
    <property type="protein sequence ID" value="QYB20293.1"/>
    <property type="molecule type" value="Genomic_DNA"/>
</dbReference>
<dbReference type="EMBL" id="MW794304">
    <property type="protein sequence ID" value="QYB20046.1"/>
    <property type="molecule type" value="Genomic_DNA"/>
</dbReference>
<dbReference type="InterPro" id="IPR035901">
    <property type="entry name" value="GIY-YIG_endonuc_sf"/>
</dbReference>
<reference evidence="2" key="1">
    <citation type="journal article" date="2020" name="Sci. Rep.">
        <title>First characterization of the complete mitochondrial genome of fungal plant-pathogen Monilinia laxa which represents the mobile intron rich structure.</title>
        <authorList>
            <person name="Yildiz G."/>
            <person name="Ozkilinc H."/>
        </authorList>
    </citation>
    <scope>NUCLEOTIDE SEQUENCE</scope>
</reference>
<dbReference type="AlphaFoldDB" id="A0A7L8EY83"/>
<organism evidence="2">
    <name type="scientific">Monilinia laxa</name>
    <name type="common">Brown rot fungus</name>
    <name type="synonym">Sclerotinia laxa</name>
    <dbReference type="NCBI Taxonomy" id="61186"/>
    <lineage>
        <taxon>Eukaryota</taxon>
        <taxon>Fungi</taxon>
        <taxon>Dikarya</taxon>
        <taxon>Ascomycota</taxon>
        <taxon>Pezizomycotina</taxon>
        <taxon>Leotiomycetes</taxon>
        <taxon>Helotiales</taxon>
        <taxon>Sclerotiniaceae</taxon>
        <taxon>Monilinia</taxon>
    </lineage>
</organism>
<protein>
    <submittedName>
        <fullName evidence="2">GIY-YIG endonuclease</fullName>
    </submittedName>
</protein>
<dbReference type="SUPFAM" id="SSF82771">
    <property type="entry name" value="GIY-YIG endonuclease"/>
    <property type="match status" value="1"/>
</dbReference>
<keyword evidence="2" id="KW-0378">Hydrolase</keyword>
<dbReference type="Gene3D" id="3.40.1440.10">
    <property type="entry name" value="GIY-YIG endonuclease"/>
    <property type="match status" value="1"/>
</dbReference>
<reference evidence="3" key="2">
    <citation type="journal article" date="2021" name="Front. Microbiol.">
        <title>Pan-Mitogenomics Approach Discovers Diversity and Dynamism in the Prominent Brown Rot Fungal Pathogens.</title>
        <authorList>
            <person name="Yildiz G."/>
            <person name="Ozkilinc H."/>
        </authorList>
    </citation>
    <scope>NUCLEOTIDE SEQUENCE</scope>
</reference>
<keyword evidence="2" id="KW-0255">Endonuclease</keyword>
<dbReference type="EMBL" id="MW794306">
    <property type="protein sequence ID" value="QYB20208.1"/>
    <property type="molecule type" value="Genomic_DNA"/>
</dbReference>
<keyword evidence="2" id="KW-0496">Mitochondrion</keyword>
<accession>A0A7L8EY83</accession>
<feature type="domain" description="GIY-YIG" evidence="1">
    <location>
        <begin position="33"/>
        <end position="114"/>
    </location>
</feature>
<dbReference type="CDD" id="cd00719">
    <property type="entry name" value="GIY-YIG_SF"/>
    <property type="match status" value="1"/>
</dbReference>
<gene>
    <name evidence="3" type="primary">HE</name>
</gene>
<dbReference type="SMART" id="SM00465">
    <property type="entry name" value="GIYc"/>
    <property type="match status" value="1"/>
</dbReference>
<dbReference type="PROSITE" id="PS50164">
    <property type="entry name" value="GIY_YIG"/>
    <property type="match status" value="1"/>
</dbReference>
<name>A0A7L8EY83_MONLA</name>
<proteinExistence type="predicted"/>
<dbReference type="EMBL" id="MN881998">
    <property type="protein sequence ID" value="QOE17458.1"/>
    <property type="molecule type" value="Genomic_DNA"/>
</dbReference>